<evidence type="ECO:0000313" key="3">
    <source>
        <dbReference type="EMBL" id="KAK2194745.1"/>
    </source>
</evidence>
<keyword evidence="5" id="KW-1185">Reference proteome</keyword>
<organism evidence="3 5">
    <name type="scientific">Babesia duncani</name>
    <dbReference type="NCBI Taxonomy" id="323732"/>
    <lineage>
        <taxon>Eukaryota</taxon>
        <taxon>Sar</taxon>
        <taxon>Alveolata</taxon>
        <taxon>Apicomplexa</taxon>
        <taxon>Aconoidasida</taxon>
        <taxon>Piroplasmida</taxon>
        <taxon>Babesiidae</taxon>
        <taxon>Babesia</taxon>
    </lineage>
</organism>
<reference evidence="3" key="1">
    <citation type="journal article" date="2023" name="Nat. Microbiol.">
        <title>Babesia duncani multi-omics identifies virulence factors and drug targets.</title>
        <authorList>
            <person name="Singh P."/>
            <person name="Lonardi S."/>
            <person name="Liang Q."/>
            <person name="Vydyam P."/>
            <person name="Khabirova E."/>
            <person name="Fang T."/>
            <person name="Gihaz S."/>
            <person name="Thekkiniath J."/>
            <person name="Munshi M."/>
            <person name="Abel S."/>
            <person name="Ciampossin L."/>
            <person name="Batugedara G."/>
            <person name="Gupta M."/>
            <person name="Lu X.M."/>
            <person name="Lenz T."/>
            <person name="Chakravarty S."/>
            <person name="Cornillot E."/>
            <person name="Hu Y."/>
            <person name="Ma W."/>
            <person name="Gonzalez L.M."/>
            <person name="Sanchez S."/>
            <person name="Estrada K."/>
            <person name="Sanchez-Flores A."/>
            <person name="Montero E."/>
            <person name="Harb O.S."/>
            <person name="Le Roch K.G."/>
            <person name="Mamoun C.B."/>
        </authorList>
    </citation>
    <scope>NUCLEOTIDE SEQUENCE</scope>
    <source>
        <strain evidence="3">WA1</strain>
    </source>
</reference>
<accession>A0AAD9PHG0</accession>
<dbReference type="GeneID" id="94336788"/>
<dbReference type="EMBL" id="JALLKP010000137">
    <property type="protein sequence ID" value="KAK2194387.1"/>
    <property type="molecule type" value="Genomic_DNA"/>
</dbReference>
<comment type="caution">
    <text evidence="3">The sequence shown here is derived from an EMBL/GenBank/DDBJ whole genome shotgun (WGS) entry which is preliminary data.</text>
</comment>
<dbReference type="Proteomes" id="UP001214638">
    <property type="component" value="Unassembled WGS sequence"/>
</dbReference>
<proteinExistence type="predicted"/>
<gene>
    <name evidence="4" type="ORF">BdWA1_002490</name>
    <name evidence="3" type="ORF">BdWA1_003782</name>
    <name evidence="2" type="ORF">BdWA1_004145</name>
</gene>
<evidence type="ECO:0000313" key="5">
    <source>
        <dbReference type="Proteomes" id="UP001214638"/>
    </source>
</evidence>
<protein>
    <submittedName>
        <fullName evidence="3">Uncharacterized protein</fullName>
    </submittedName>
</protein>
<sequence length="262" mass="28878">MQDNYISSLFESIDFGSIINNVQGNSHETYSQEPSVESDSGTCTFTDNDSDLKRKTLRDFTTIRKLKRRTSTSDDLMIGFGDLYSATPAPIISAACNPTGNYWSLSTCSIGSNHFMDDSTINPTLDNGTSNLRGPAGKDQFMHRDPLYVCKHLQELIFRLMVLGNGFSDSVAWSSALSILDKCGNLPNFILLFPEQLVDAYKIPKYDPTKSRSENVTTNLGIGQLVGNTTASCFQWPFTVALVSCVVNLGVSMLLLLRVLLL</sequence>
<keyword evidence="1" id="KW-0812">Transmembrane</keyword>
<dbReference type="RefSeq" id="XP_067802735.1">
    <property type="nucleotide sequence ID" value="XM_067947513.1"/>
</dbReference>
<evidence type="ECO:0000313" key="4">
    <source>
        <dbReference type="EMBL" id="KAK2195892.1"/>
    </source>
</evidence>
<keyword evidence="1" id="KW-1133">Transmembrane helix</keyword>
<evidence type="ECO:0000256" key="1">
    <source>
        <dbReference type="SAM" id="Phobius"/>
    </source>
</evidence>
<dbReference type="KEGG" id="bdw:94336788"/>
<feature type="transmembrane region" description="Helical" evidence="1">
    <location>
        <begin position="236"/>
        <end position="261"/>
    </location>
</feature>
<dbReference type="EMBL" id="JALLKP010000052">
    <property type="protein sequence ID" value="KAK2194745.1"/>
    <property type="molecule type" value="Genomic_DNA"/>
</dbReference>
<dbReference type="EMBL" id="JALLKP010000003">
    <property type="protein sequence ID" value="KAK2195892.1"/>
    <property type="molecule type" value="Genomic_DNA"/>
</dbReference>
<dbReference type="AlphaFoldDB" id="A0AAD9PHG0"/>
<evidence type="ECO:0000313" key="2">
    <source>
        <dbReference type="EMBL" id="KAK2194387.1"/>
    </source>
</evidence>
<name>A0AAD9PHG0_9APIC</name>
<keyword evidence="1" id="KW-0472">Membrane</keyword>